<dbReference type="EMBL" id="ABCS01000062">
    <property type="protein sequence ID" value="EDM76597.1"/>
    <property type="molecule type" value="Genomic_DNA"/>
</dbReference>
<protein>
    <submittedName>
        <fullName evidence="1">Uncharacterized protein</fullName>
    </submittedName>
</protein>
<comment type="caution">
    <text evidence="1">The sequence shown here is derived from an EMBL/GenBank/DDBJ whole genome shotgun (WGS) entry which is preliminary data.</text>
</comment>
<keyword evidence="2" id="KW-1185">Reference proteome</keyword>
<name>A6GC35_9BACT</name>
<dbReference type="AlphaFoldDB" id="A6GC35"/>
<proteinExistence type="predicted"/>
<sequence>MIAAFRDQRLSQSSADLESLASSYAEARGGLERECESGCAVACTELGRTHADLEQAQILLGRACELGSPTACGLRLGASPEEAKASCEAGEFLACPVADAPSSSAVAQAACADHDVRGCASAAWLACAAGSCDERALGWADEALVLAPTASVVSTFAASYCAAGQGERADEVAEAMCSAGVGEACGRRCVQAYAAPVFVAEGQLELAKELVVLIELQSASDPSWTLAMGLMSAEALEGYAEILRRFTPKPSEPGAAAKIDPALREQFPTLVAAIERAPQLDAKKVRYWLKRLPDMTEEQRTNLLSSLRKQWWMIAEDGATSPADYVAQTIAGAGLLVPG</sequence>
<reference evidence="1 2" key="1">
    <citation type="submission" date="2007-06" db="EMBL/GenBank/DDBJ databases">
        <authorList>
            <person name="Shimkets L."/>
            <person name="Ferriera S."/>
            <person name="Johnson J."/>
            <person name="Kravitz S."/>
            <person name="Beeson K."/>
            <person name="Sutton G."/>
            <person name="Rogers Y.-H."/>
            <person name="Friedman R."/>
            <person name="Frazier M."/>
            <person name="Venter J.C."/>
        </authorList>
    </citation>
    <scope>NUCLEOTIDE SEQUENCE [LARGE SCALE GENOMIC DNA]</scope>
    <source>
        <strain evidence="1 2">SIR-1</strain>
    </source>
</reference>
<organism evidence="1 2">
    <name type="scientific">Plesiocystis pacifica SIR-1</name>
    <dbReference type="NCBI Taxonomy" id="391625"/>
    <lineage>
        <taxon>Bacteria</taxon>
        <taxon>Pseudomonadati</taxon>
        <taxon>Myxococcota</taxon>
        <taxon>Polyangia</taxon>
        <taxon>Nannocystales</taxon>
        <taxon>Nannocystaceae</taxon>
        <taxon>Plesiocystis</taxon>
    </lineage>
</organism>
<evidence type="ECO:0000313" key="1">
    <source>
        <dbReference type="EMBL" id="EDM76597.1"/>
    </source>
</evidence>
<dbReference type="Proteomes" id="UP000005801">
    <property type="component" value="Unassembled WGS sequence"/>
</dbReference>
<evidence type="ECO:0000313" key="2">
    <source>
        <dbReference type="Proteomes" id="UP000005801"/>
    </source>
</evidence>
<gene>
    <name evidence="1" type="ORF">PPSIR1_24354</name>
</gene>
<accession>A6GC35</accession>